<comment type="caution">
    <text evidence="3">The sequence shown here is derived from an EMBL/GenBank/DDBJ whole genome shotgun (WGS) entry which is preliminary data.</text>
</comment>
<name>A0A7Y6A3L8_9CELL</name>
<protein>
    <submittedName>
        <fullName evidence="3">Helix-turn-helix domain-containing protein</fullName>
    </submittedName>
</protein>
<dbReference type="Pfam" id="PF12728">
    <property type="entry name" value="HTH_17"/>
    <property type="match status" value="1"/>
</dbReference>
<feature type="compositionally biased region" description="Low complexity" evidence="1">
    <location>
        <begin position="9"/>
        <end position="32"/>
    </location>
</feature>
<evidence type="ECO:0000259" key="2">
    <source>
        <dbReference type="Pfam" id="PF12728"/>
    </source>
</evidence>
<accession>A0A7Y6A3L8</accession>
<evidence type="ECO:0000313" key="3">
    <source>
        <dbReference type="EMBL" id="NUU19123.1"/>
    </source>
</evidence>
<proteinExistence type="predicted"/>
<dbReference type="NCBIfam" id="TIGR01764">
    <property type="entry name" value="excise"/>
    <property type="match status" value="1"/>
</dbReference>
<evidence type="ECO:0000256" key="1">
    <source>
        <dbReference type="SAM" id="MobiDB-lite"/>
    </source>
</evidence>
<dbReference type="EMBL" id="JABMCI010000070">
    <property type="protein sequence ID" value="NUU19123.1"/>
    <property type="molecule type" value="Genomic_DNA"/>
</dbReference>
<feature type="region of interest" description="Disordered" evidence="1">
    <location>
        <begin position="1"/>
        <end position="60"/>
    </location>
</feature>
<gene>
    <name evidence="3" type="ORF">HP550_17890</name>
</gene>
<dbReference type="InterPro" id="IPR010093">
    <property type="entry name" value="SinI_DNA-bd"/>
</dbReference>
<feature type="region of interest" description="Disordered" evidence="1">
    <location>
        <begin position="80"/>
        <end position="130"/>
    </location>
</feature>
<dbReference type="SUPFAM" id="SSF46955">
    <property type="entry name" value="Putative DNA-binding domain"/>
    <property type="match status" value="1"/>
</dbReference>
<sequence length="323" mass="35331">MSSSSTAHWSTQRARRASWSSRSSCSRPSSCTDAGAVPSGHDATIPLGRRPRLDRARAGRSRCRRGCVRGVLRDAGCSEPAVVRRPRRSGPPHVLSRPVATGPACSDRAEPEEVGSDVAHAHHRRPRVRRSRLDRCPGARQRVRLRSSFRFFRISPRVEHVTTSTVTLPPLDHDSVAVVGRLLSHVPSARLVGPDGESVALPSEVHDVLIEVVAAMEAGQAITVAPVSQVLTTSQAAELLGVSRPTLVKMLDQHLIPYDRPNRHRRLRLADVLAFRQDRSSQRRATLAEMTRQAVADGAYAESADDYVTALADERRSAPYDVA</sequence>
<dbReference type="Proteomes" id="UP000565724">
    <property type="component" value="Unassembled WGS sequence"/>
</dbReference>
<dbReference type="InterPro" id="IPR009061">
    <property type="entry name" value="DNA-bd_dom_put_sf"/>
</dbReference>
<evidence type="ECO:0000313" key="4">
    <source>
        <dbReference type="Proteomes" id="UP000565724"/>
    </source>
</evidence>
<dbReference type="GO" id="GO:0003677">
    <property type="term" value="F:DNA binding"/>
    <property type="evidence" value="ECO:0007669"/>
    <property type="project" value="InterPro"/>
</dbReference>
<keyword evidence="4" id="KW-1185">Reference proteome</keyword>
<dbReference type="AlphaFoldDB" id="A0A7Y6A3L8"/>
<feature type="compositionally biased region" description="Basic residues" evidence="1">
    <location>
        <begin position="121"/>
        <end position="130"/>
    </location>
</feature>
<organism evidence="3 4">
    <name type="scientific">Cellulomonas humilata</name>
    <dbReference type="NCBI Taxonomy" id="144055"/>
    <lineage>
        <taxon>Bacteria</taxon>
        <taxon>Bacillati</taxon>
        <taxon>Actinomycetota</taxon>
        <taxon>Actinomycetes</taxon>
        <taxon>Micrococcales</taxon>
        <taxon>Cellulomonadaceae</taxon>
        <taxon>Cellulomonas</taxon>
    </lineage>
</organism>
<feature type="domain" description="Helix-turn-helix" evidence="2">
    <location>
        <begin position="230"/>
        <end position="279"/>
    </location>
</feature>
<reference evidence="3 4" key="1">
    <citation type="submission" date="2020-05" db="EMBL/GenBank/DDBJ databases">
        <title>Genome Sequencing of Type Strains.</title>
        <authorList>
            <person name="Lemaire J.F."/>
            <person name="Inderbitzin P."/>
            <person name="Gregorio O.A."/>
            <person name="Collins S.B."/>
            <person name="Wespe N."/>
            <person name="Knight-Connoni V."/>
        </authorList>
    </citation>
    <scope>NUCLEOTIDE SEQUENCE [LARGE SCALE GENOMIC DNA]</scope>
    <source>
        <strain evidence="3 4">ATCC 25174</strain>
    </source>
</reference>
<dbReference type="InterPro" id="IPR041657">
    <property type="entry name" value="HTH_17"/>
</dbReference>